<keyword evidence="2" id="KW-0472">Membrane</keyword>
<feature type="transmembrane region" description="Helical" evidence="2">
    <location>
        <begin position="372"/>
        <end position="395"/>
    </location>
</feature>
<evidence type="ECO:0000313" key="4">
    <source>
        <dbReference type="Proteomes" id="UP000697127"/>
    </source>
</evidence>
<dbReference type="OrthoDB" id="10674333at2759"/>
<evidence type="ECO:0000256" key="1">
    <source>
        <dbReference type="SAM" id="MobiDB-lite"/>
    </source>
</evidence>
<feature type="region of interest" description="Disordered" evidence="1">
    <location>
        <begin position="91"/>
        <end position="119"/>
    </location>
</feature>
<proteinExistence type="predicted"/>
<keyword evidence="2" id="KW-0812">Transmembrane</keyword>
<feature type="compositionally biased region" description="Basic and acidic residues" evidence="1">
    <location>
        <begin position="154"/>
        <end position="166"/>
    </location>
</feature>
<dbReference type="Proteomes" id="UP000697127">
    <property type="component" value="Unassembled WGS sequence"/>
</dbReference>
<feature type="region of interest" description="Disordered" evidence="1">
    <location>
        <begin position="145"/>
        <end position="166"/>
    </location>
</feature>
<evidence type="ECO:0000256" key="2">
    <source>
        <dbReference type="SAM" id="Phobius"/>
    </source>
</evidence>
<gene>
    <name evidence="3" type="ORF">C6P40_000501</name>
</gene>
<sequence length="396" mass="45779">MEESIQAMARNTGMPLPLPYQINVAGKHTELGKHTEKVINTDSDIVESKVNKLNKVKKIPLAAIGTPLPLNYLRKVWNEDDPENKVDVISSDVDNAENNNNNYIDNNKSSNDNNNELERPEKHHIRLSDLGDPLPLKYNFKLQKEYKEEEEDKEKEKEDNKEKEQDLKEIEEIKPIVHTVQDNRILMKKYDFGTPLPLDYVNKEIKTNPIVNNSKFRFKSTSNNEYCDESYNDISQNDISQIKNERILVENKSIKLDSNNTNNEFNENLLLRPYINDTELEDIMNQEIQEYIQTNNYKALVDKVDNAEFRLKLIRYMRVLKRQCELLNKVLQTENDDATQMKQDAACSTITVSSTTTSTTASPKNLFIEWRAYIQSAVVSTGVFVLLCAVSYFLAD</sequence>
<accession>A0A9P6WKM8</accession>
<dbReference type="EMBL" id="PUHW01000120">
    <property type="protein sequence ID" value="KAG0688825.1"/>
    <property type="molecule type" value="Genomic_DNA"/>
</dbReference>
<name>A0A9P6WKM8_9ASCO</name>
<feature type="compositionally biased region" description="Low complexity" evidence="1">
    <location>
        <begin position="91"/>
        <end position="114"/>
    </location>
</feature>
<organism evidence="3 4">
    <name type="scientific">Pichia californica</name>
    <dbReference type="NCBI Taxonomy" id="460514"/>
    <lineage>
        <taxon>Eukaryota</taxon>
        <taxon>Fungi</taxon>
        <taxon>Dikarya</taxon>
        <taxon>Ascomycota</taxon>
        <taxon>Saccharomycotina</taxon>
        <taxon>Pichiomycetes</taxon>
        <taxon>Pichiales</taxon>
        <taxon>Pichiaceae</taxon>
        <taxon>Pichia</taxon>
    </lineage>
</organism>
<reference evidence="3" key="1">
    <citation type="submission" date="2020-11" db="EMBL/GenBank/DDBJ databases">
        <title>Kefir isolates.</title>
        <authorList>
            <person name="Marcisauskas S."/>
            <person name="Kim Y."/>
            <person name="Blasche S."/>
        </authorList>
    </citation>
    <scope>NUCLEOTIDE SEQUENCE</scope>
    <source>
        <strain evidence="3">Olga-1</strain>
    </source>
</reference>
<comment type="caution">
    <text evidence="3">The sequence shown here is derived from an EMBL/GenBank/DDBJ whole genome shotgun (WGS) entry which is preliminary data.</text>
</comment>
<protein>
    <submittedName>
        <fullName evidence="3">Uncharacterized protein</fullName>
    </submittedName>
</protein>
<keyword evidence="4" id="KW-1185">Reference proteome</keyword>
<dbReference type="AlphaFoldDB" id="A0A9P6WKM8"/>
<keyword evidence="2" id="KW-1133">Transmembrane helix</keyword>
<evidence type="ECO:0000313" key="3">
    <source>
        <dbReference type="EMBL" id="KAG0688825.1"/>
    </source>
</evidence>